<organism evidence="3 4">
    <name type="scientific">Didymosphaeria variabile</name>
    <dbReference type="NCBI Taxonomy" id="1932322"/>
    <lineage>
        <taxon>Eukaryota</taxon>
        <taxon>Fungi</taxon>
        <taxon>Dikarya</taxon>
        <taxon>Ascomycota</taxon>
        <taxon>Pezizomycotina</taxon>
        <taxon>Dothideomycetes</taxon>
        <taxon>Pleosporomycetidae</taxon>
        <taxon>Pleosporales</taxon>
        <taxon>Massarineae</taxon>
        <taxon>Didymosphaeriaceae</taxon>
        <taxon>Didymosphaeria</taxon>
    </lineage>
</organism>
<evidence type="ECO:0000256" key="1">
    <source>
        <dbReference type="SAM" id="MobiDB-lite"/>
    </source>
</evidence>
<name>A0A9W8XD51_9PLEO</name>
<feature type="region of interest" description="Disordered" evidence="1">
    <location>
        <begin position="1"/>
        <end position="25"/>
    </location>
</feature>
<dbReference type="AlphaFoldDB" id="A0A9W8XD51"/>
<reference evidence="3" key="1">
    <citation type="submission" date="2022-10" db="EMBL/GenBank/DDBJ databases">
        <title>Tapping the CABI collections for fungal endophytes: first genome assemblies for Collariella, Neodidymelliopsis, Ascochyta clinopodiicola, Didymella pomorum, Didymosphaeria variabile, Neocosmospora piperis and Neocucurbitaria cava.</title>
        <authorList>
            <person name="Hill R."/>
        </authorList>
    </citation>
    <scope>NUCLEOTIDE SEQUENCE</scope>
    <source>
        <strain evidence="3">IMI 356815</strain>
    </source>
</reference>
<dbReference type="RefSeq" id="XP_056067113.1">
    <property type="nucleotide sequence ID" value="XM_056219986.1"/>
</dbReference>
<accession>A0A9W8XD51</accession>
<feature type="domain" description="DUF7025" evidence="2">
    <location>
        <begin position="459"/>
        <end position="599"/>
    </location>
</feature>
<feature type="compositionally biased region" description="Polar residues" evidence="1">
    <location>
        <begin position="13"/>
        <end position="25"/>
    </location>
</feature>
<feature type="region of interest" description="Disordered" evidence="1">
    <location>
        <begin position="89"/>
        <end position="114"/>
    </location>
</feature>
<dbReference type="InterPro" id="IPR054289">
    <property type="entry name" value="DUF7025"/>
</dbReference>
<feature type="compositionally biased region" description="Polar residues" evidence="1">
    <location>
        <begin position="230"/>
        <end position="260"/>
    </location>
</feature>
<sequence length="674" mass="76728">MLQGSKAPALQMPLNQASGGTSQKLPTNLYAQVGASGIGNDDTGYGFGDELKNDDDDIVSPNKRQKVTNVTTDDGSEHVQSYYTLSRDQTAANDDSKSRLRALGDPSEPHKNYPLFENRDERESIGNRLSQVQPRQWAPTISSGQFQNRLNTEQLPTLRNVQQNLSGVSRANGDGSRKDFLTRKHNDRAEGKTLPPMGHEDLLSVQDNTNSEPKELPHMKSTRSHRGPESNIQLEQAATRTGNVEGQGGSLTTVTPSTDTQQKKLMDRIRFLEKENTRLKNPEAQTNILLIYHIMDNGSESDDDSTPYLDARQWSIGGGQVFLRAEAPLADLEGYIQRMTGIAFVVNKYYKAHQQAREIEQSERNNTALPSPVPIRETILLKSTRMLEAMTAYMKETCGFTQQFPDFDSHRPIVFPYLFWFWDRRTKAFRNLGPEHQTYLFALTTWIENSYCDLYDRVEKELSEETVSNDPIPFLFKPEETVVIKKEQTWVAGVVTHCASHKRTEQQTVSEFQSVKDDDDSAWGLVSHLHDRSMQKTVANRSAQSSSKNTKQHEVWNVKYWTYAYDGSFYRVERHVDVLLPTAEKKGVRELDAYPIRYASKDNTERFMVDFGTYRELHSKSTSFNDQYPLMNDSSTRRMSARIMEADHPPQGAELYAFPANIVGYNLRSKKWST</sequence>
<evidence type="ECO:0000313" key="3">
    <source>
        <dbReference type="EMBL" id="KAJ4347313.1"/>
    </source>
</evidence>
<proteinExistence type="predicted"/>
<dbReference type="PANTHER" id="PTHR46411">
    <property type="entry name" value="FAMILY ATPASE, PUTATIVE-RELATED"/>
    <property type="match status" value="1"/>
</dbReference>
<dbReference type="PANTHER" id="PTHR46411:SF2">
    <property type="entry name" value="AAA+ ATPASE DOMAIN-CONTAINING PROTEIN"/>
    <property type="match status" value="1"/>
</dbReference>
<feature type="region of interest" description="Disordered" evidence="1">
    <location>
        <begin position="38"/>
        <end position="61"/>
    </location>
</feature>
<dbReference type="GeneID" id="80914783"/>
<evidence type="ECO:0000259" key="2">
    <source>
        <dbReference type="Pfam" id="PF22942"/>
    </source>
</evidence>
<dbReference type="OrthoDB" id="10042665at2759"/>
<dbReference type="EMBL" id="JAPEUX010000008">
    <property type="protein sequence ID" value="KAJ4347313.1"/>
    <property type="molecule type" value="Genomic_DNA"/>
</dbReference>
<feature type="region of interest" description="Disordered" evidence="1">
    <location>
        <begin position="167"/>
        <end position="261"/>
    </location>
</feature>
<keyword evidence="4" id="KW-1185">Reference proteome</keyword>
<comment type="caution">
    <text evidence="3">The sequence shown here is derived from an EMBL/GenBank/DDBJ whole genome shotgun (WGS) entry which is preliminary data.</text>
</comment>
<feature type="compositionally biased region" description="Basic and acidic residues" evidence="1">
    <location>
        <begin position="175"/>
        <end position="191"/>
    </location>
</feature>
<protein>
    <recommendedName>
        <fullName evidence="2">DUF7025 domain-containing protein</fullName>
    </recommendedName>
</protein>
<dbReference type="Proteomes" id="UP001140513">
    <property type="component" value="Unassembled WGS sequence"/>
</dbReference>
<dbReference type="Pfam" id="PF22942">
    <property type="entry name" value="DUF7025"/>
    <property type="match status" value="1"/>
</dbReference>
<gene>
    <name evidence="3" type="ORF">N0V89_011253</name>
</gene>
<evidence type="ECO:0000313" key="4">
    <source>
        <dbReference type="Proteomes" id="UP001140513"/>
    </source>
</evidence>